<feature type="compositionally biased region" description="Polar residues" evidence="1">
    <location>
        <begin position="230"/>
        <end position="253"/>
    </location>
</feature>
<keyword evidence="2" id="KW-1133">Transmembrane helix</keyword>
<dbReference type="AlphaFoldDB" id="A0A2J6S1W1"/>
<dbReference type="OrthoDB" id="2331100at2759"/>
<feature type="chain" id="PRO_5014445921" description="Extracellular serine-rich protein" evidence="3">
    <location>
        <begin position="19"/>
        <end position="321"/>
    </location>
</feature>
<dbReference type="InterPro" id="IPR008972">
    <property type="entry name" value="Cupredoxin"/>
</dbReference>
<evidence type="ECO:0000313" key="5">
    <source>
        <dbReference type="Proteomes" id="UP000235786"/>
    </source>
</evidence>
<evidence type="ECO:0000256" key="3">
    <source>
        <dbReference type="SAM" id="SignalP"/>
    </source>
</evidence>
<reference evidence="4 5" key="1">
    <citation type="submission" date="2016-04" db="EMBL/GenBank/DDBJ databases">
        <title>A degradative enzymes factory behind the ericoid mycorrhizal symbiosis.</title>
        <authorList>
            <consortium name="DOE Joint Genome Institute"/>
            <person name="Martino E."/>
            <person name="Morin E."/>
            <person name="Grelet G."/>
            <person name="Kuo A."/>
            <person name="Kohler A."/>
            <person name="Daghino S."/>
            <person name="Barry K."/>
            <person name="Choi C."/>
            <person name="Cichocki N."/>
            <person name="Clum A."/>
            <person name="Copeland A."/>
            <person name="Hainaut M."/>
            <person name="Haridas S."/>
            <person name="Labutti K."/>
            <person name="Lindquist E."/>
            <person name="Lipzen A."/>
            <person name="Khouja H.-R."/>
            <person name="Murat C."/>
            <person name="Ohm R."/>
            <person name="Olson A."/>
            <person name="Spatafora J."/>
            <person name="Veneault-Fourrey C."/>
            <person name="Henrissat B."/>
            <person name="Grigoriev I."/>
            <person name="Martin F."/>
            <person name="Perotto S."/>
        </authorList>
    </citation>
    <scope>NUCLEOTIDE SEQUENCE [LARGE SCALE GENOMIC DNA]</scope>
    <source>
        <strain evidence="4 5">F</strain>
    </source>
</reference>
<keyword evidence="2" id="KW-0472">Membrane</keyword>
<feature type="transmembrane region" description="Helical" evidence="2">
    <location>
        <begin position="304"/>
        <end position="320"/>
    </location>
</feature>
<evidence type="ECO:0008006" key="6">
    <source>
        <dbReference type="Google" id="ProtNLM"/>
    </source>
</evidence>
<accession>A0A2J6S1W1</accession>
<dbReference type="InterPro" id="IPR052953">
    <property type="entry name" value="Ser-rich/MCO-related"/>
</dbReference>
<dbReference type="SUPFAM" id="SSF49503">
    <property type="entry name" value="Cupredoxins"/>
    <property type="match status" value="1"/>
</dbReference>
<keyword evidence="5" id="KW-1185">Reference proteome</keyword>
<organism evidence="4 5">
    <name type="scientific">Hyaloscypha variabilis (strain UAMH 11265 / GT02V1 / F)</name>
    <name type="common">Meliniomyces variabilis</name>
    <dbReference type="NCBI Taxonomy" id="1149755"/>
    <lineage>
        <taxon>Eukaryota</taxon>
        <taxon>Fungi</taxon>
        <taxon>Dikarya</taxon>
        <taxon>Ascomycota</taxon>
        <taxon>Pezizomycotina</taxon>
        <taxon>Leotiomycetes</taxon>
        <taxon>Helotiales</taxon>
        <taxon>Hyaloscyphaceae</taxon>
        <taxon>Hyaloscypha</taxon>
        <taxon>Hyaloscypha variabilis</taxon>
    </lineage>
</organism>
<protein>
    <recommendedName>
        <fullName evidence="6">Extracellular serine-rich protein</fullName>
    </recommendedName>
</protein>
<feature type="region of interest" description="Disordered" evidence="1">
    <location>
        <begin position="173"/>
        <end position="282"/>
    </location>
</feature>
<dbReference type="PANTHER" id="PTHR34883:SF15">
    <property type="entry name" value="EXTRACELLULAR SERINE-RICH PROTEIN"/>
    <property type="match status" value="1"/>
</dbReference>
<dbReference type="Gene3D" id="2.60.40.420">
    <property type="entry name" value="Cupredoxins - blue copper proteins"/>
    <property type="match status" value="1"/>
</dbReference>
<gene>
    <name evidence="4" type="ORF">L207DRAFT_454467</name>
</gene>
<feature type="compositionally biased region" description="Low complexity" evidence="1">
    <location>
        <begin position="185"/>
        <end position="229"/>
    </location>
</feature>
<dbReference type="CDD" id="cd00920">
    <property type="entry name" value="Cupredoxin"/>
    <property type="match status" value="1"/>
</dbReference>
<dbReference type="PANTHER" id="PTHR34883">
    <property type="entry name" value="SERINE-RICH PROTEIN, PUTATIVE-RELATED-RELATED"/>
    <property type="match status" value="1"/>
</dbReference>
<dbReference type="EMBL" id="KZ613941">
    <property type="protein sequence ID" value="PMD44735.1"/>
    <property type="molecule type" value="Genomic_DNA"/>
</dbReference>
<keyword evidence="3" id="KW-0732">Signal</keyword>
<keyword evidence="2" id="KW-0812">Transmembrane</keyword>
<sequence>MFSSVLLIAALMIQLLQAQENRVEYINVLVTNPPEGFIHPEIGAGINDVIVWSFIAGENHSVVQSTYDNPCHYKPGGFNSGFVTGGAVGSGETIPAYFLVQINDTNPIYYYSGFPGDCQAGAVGVINYPCSEGNGINSTGSLNVYRSLAEAVTSAGPLPTAIMGGIFLSTSPTGTPTGSPGPPYTGGSASCTGVSNSTSNSNSSSSITSSTTSGPTSSSSPGLQSISTSCNSTGPTLTYSTTSAGTSGPHQVASSSSYPGESASTSPTTSAPISTTSSGLQPILSSSDGSSYGGIIFRNQQLPVVSWLGLVIAVLFAFIIL</sequence>
<dbReference type="Proteomes" id="UP000235786">
    <property type="component" value="Unassembled WGS sequence"/>
</dbReference>
<feature type="signal peptide" evidence="3">
    <location>
        <begin position="1"/>
        <end position="18"/>
    </location>
</feature>
<evidence type="ECO:0000313" key="4">
    <source>
        <dbReference type="EMBL" id="PMD44735.1"/>
    </source>
</evidence>
<proteinExistence type="predicted"/>
<name>A0A2J6S1W1_HYAVF</name>
<evidence type="ECO:0000256" key="1">
    <source>
        <dbReference type="SAM" id="MobiDB-lite"/>
    </source>
</evidence>
<evidence type="ECO:0000256" key="2">
    <source>
        <dbReference type="SAM" id="Phobius"/>
    </source>
</evidence>
<feature type="compositionally biased region" description="Low complexity" evidence="1">
    <location>
        <begin position="254"/>
        <end position="278"/>
    </location>
</feature>